<proteinExistence type="predicted"/>
<name>A0A4P2QL13_SORCE</name>
<dbReference type="RefSeq" id="WP_129574404.1">
    <property type="nucleotide sequence ID" value="NZ_CP012672.1"/>
</dbReference>
<protein>
    <recommendedName>
        <fullName evidence="4">PEGA domain-containing protein</fullName>
    </recommendedName>
</protein>
<reference evidence="2 3" key="1">
    <citation type="submission" date="2015-09" db="EMBL/GenBank/DDBJ databases">
        <title>Sorangium comparison.</title>
        <authorList>
            <person name="Zaburannyi N."/>
            <person name="Bunk B."/>
            <person name="Overmann J."/>
            <person name="Mueller R."/>
        </authorList>
    </citation>
    <scope>NUCLEOTIDE SEQUENCE [LARGE SCALE GENOMIC DNA]</scope>
    <source>
        <strain evidence="2 3">So ce836</strain>
    </source>
</reference>
<feature type="region of interest" description="Disordered" evidence="1">
    <location>
        <begin position="177"/>
        <end position="208"/>
    </location>
</feature>
<sequence>MNRFALRALRVPASAVVAFFVLLPPAGAEEVPRRPPHIQKLVQEAEAAFDRLDIALARQIWALIYAHERTNVAMCQLGQLDRRMARWVDAVDELERCVARMAPPETPAEQRLYATRHGDLAVARQHVAEVAVLAPPGATAVLVGGRRVDKTGRIYVAPGQHEVSAALPDGQVVSTTVSASGSTLRRRERGRRSGPKCTPRTTLHGNGIPVRTWRAWP</sequence>
<dbReference type="EMBL" id="CP012672">
    <property type="protein sequence ID" value="AUX30411.1"/>
    <property type="molecule type" value="Genomic_DNA"/>
</dbReference>
<evidence type="ECO:0000313" key="3">
    <source>
        <dbReference type="Proteomes" id="UP000295497"/>
    </source>
</evidence>
<dbReference type="Proteomes" id="UP000295497">
    <property type="component" value="Chromosome"/>
</dbReference>
<evidence type="ECO:0000256" key="1">
    <source>
        <dbReference type="SAM" id="MobiDB-lite"/>
    </source>
</evidence>
<gene>
    <name evidence="2" type="ORF">SOCE836_025140</name>
</gene>
<evidence type="ECO:0000313" key="2">
    <source>
        <dbReference type="EMBL" id="AUX30411.1"/>
    </source>
</evidence>
<dbReference type="AlphaFoldDB" id="A0A4P2QL13"/>
<evidence type="ECO:0008006" key="4">
    <source>
        <dbReference type="Google" id="ProtNLM"/>
    </source>
</evidence>
<accession>A0A4P2QL13</accession>
<organism evidence="2 3">
    <name type="scientific">Sorangium cellulosum</name>
    <name type="common">Polyangium cellulosum</name>
    <dbReference type="NCBI Taxonomy" id="56"/>
    <lineage>
        <taxon>Bacteria</taxon>
        <taxon>Pseudomonadati</taxon>
        <taxon>Myxococcota</taxon>
        <taxon>Polyangia</taxon>
        <taxon>Polyangiales</taxon>
        <taxon>Polyangiaceae</taxon>
        <taxon>Sorangium</taxon>
    </lineage>
</organism>
<feature type="compositionally biased region" description="Basic residues" evidence="1">
    <location>
        <begin position="184"/>
        <end position="194"/>
    </location>
</feature>